<keyword evidence="4" id="KW-1185">Reference proteome</keyword>
<dbReference type="Proteomes" id="UP000503540">
    <property type="component" value="Chromosome"/>
</dbReference>
<accession>A0A6G9Y653</accession>
<reference evidence="3 4" key="1">
    <citation type="journal article" date="2019" name="ACS Chem. Biol.">
        <title>Identification and Mobilization of a Cryptic Antibiotic Biosynthesis Gene Locus from a Human-Pathogenic Nocardia Isolate.</title>
        <authorList>
            <person name="Herisse M."/>
            <person name="Ishida K."/>
            <person name="Porter J.L."/>
            <person name="Howden B."/>
            <person name="Hertweck C."/>
            <person name="Stinear T.P."/>
            <person name="Pidot S.J."/>
        </authorList>
    </citation>
    <scope>NUCLEOTIDE SEQUENCE [LARGE SCALE GENOMIC DNA]</scope>
    <source>
        <strain evidence="3 4">AUSMDU00012717</strain>
    </source>
</reference>
<feature type="signal peptide" evidence="1">
    <location>
        <begin position="1"/>
        <end position="26"/>
    </location>
</feature>
<sequence>MRMRSVAAVAALVVGAVTIGSGLVYAEPAAPSDGIRYSVKAVDKTVVASLRGGTFALTERDGATPDAPKTQIANIKDDKGATVLSFPLDYRVEGTPIPVQAVAKQDGTVLEITPERPANAPAVTAPLVVTPIASPAEDQLAMNEFSSKLGVATQVGGLVGSIIGFAIGCVATLPLGCILGGAAAVPVGGVIGTIVAGGPALVAAGMDLLQTMQAAPGASKWANDGRPAPQN</sequence>
<dbReference type="Pfam" id="PF26059">
    <property type="entry name" value="DUF8020"/>
    <property type="match status" value="1"/>
</dbReference>
<evidence type="ECO:0000313" key="3">
    <source>
        <dbReference type="EMBL" id="QIS08533.1"/>
    </source>
</evidence>
<keyword evidence="1" id="KW-0732">Signal</keyword>
<dbReference type="RefSeq" id="WP_167471762.1">
    <property type="nucleotide sequence ID" value="NZ_CP046172.1"/>
</dbReference>
<protein>
    <recommendedName>
        <fullName evidence="2">DUF8020 domain-containing protein</fullName>
    </recommendedName>
</protein>
<evidence type="ECO:0000313" key="4">
    <source>
        <dbReference type="Proteomes" id="UP000503540"/>
    </source>
</evidence>
<dbReference type="EMBL" id="CP046172">
    <property type="protein sequence ID" value="QIS08533.1"/>
    <property type="molecule type" value="Genomic_DNA"/>
</dbReference>
<dbReference type="InterPro" id="IPR058333">
    <property type="entry name" value="DUF8020"/>
</dbReference>
<organism evidence="3 4">
    <name type="scientific">Nocardia arthritidis</name>
    <dbReference type="NCBI Taxonomy" id="228602"/>
    <lineage>
        <taxon>Bacteria</taxon>
        <taxon>Bacillati</taxon>
        <taxon>Actinomycetota</taxon>
        <taxon>Actinomycetes</taxon>
        <taxon>Mycobacteriales</taxon>
        <taxon>Nocardiaceae</taxon>
        <taxon>Nocardia</taxon>
    </lineage>
</organism>
<dbReference type="KEGG" id="nah:F5544_03070"/>
<gene>
    <name evidence="3" type="ORF">F5544_03070</name>
</gene>
<feature type="domain" description="DUF8020" evidence="2">
    <location>
        <begin position="34"/>
        <end position="115"/>
    </location>
</feature>
<proteinExistence type="predicted"/>
<dbReference type="AlphaFoldDB" id="A0A6G9Y653"/>
<evidence type="ECO:0000259" key="2">
    <source>
        <dbReference type="Pfam" id="PF26059"/>
    </source>
</evidence>
<name>A0A6G9Y653_9NOCA</name>
<evidence type="ECO:0000256" key="1">
    <source>
        <dbReference type="SAM" id="SignalP"/>
    </source>
</evidence>
<feature type="chain" id="PRO_5026217833" description="DUF8020 domain-containing protein" evidence="1">
    <location>
        <begin position="27"/>
        <end position="231"/>
    </location>
</feature>